<evidence type="ECO:0008006" key="4">
    <source>
        <dbReference type="Google" id="ProtNLM"/>
    </source>
</evidence>
<gene>
    <name evidence="2" type="ORF">GCM10022410_16420</name>
</gene>
<dbReference type="Pfam" id="PF14181">
    <property type="entry name" value="YqfQ"/>
    <property type="match status" value="1"/>
</dbReference>
<dbReference type="EMBL" id="BAABDL010000085">
    <property type="protein sequence ID" value="GAA4071489.1"/>
    <property type="molecule type" value="Genomic_DNA"/>
</dbReference>
<dbReference type="InterPro" id="IPR025571">
    <property type="entry name" value="YqfQ"/>
</dbReference>
<comment type="caution">
    <text evidence="2">The sequence shown here is derived from an EMBL/GenBank/DDBJ whole genome shotgun (WGS) entry which is preliminary data.</text>
</comment>
<organism evidence="2 3">
    <name type="scientific">Amphibacillus indicireducens</name>
    <dbReference type="NCBI Taxonomy" id="1076330"/>
    <lineage>
        <taxon>Bacteria</taxon>
        <taxon>Bacillati</taxon>
        <taxon>Bacillota</taxon>
        <taxon>Bacilli</taxon>
        <taxon>Bacillales</taxon>
        <taxon>Bacillaceae</taxon>
        <taxon>Amphibacillus</taxon>
    </lineage>
</organism>
<keyword evidence="3" id="KW-1185">Reference proteome</keyword>
<feature type="region of interest" description="Disordered" evidence="1">
    <location>
        <begin position="108"/>
        <end position="129"/>
    </location>
</feature>
<reference evidence="3" key="1">
    <citation type="journal article" date="2019" name="Int. J. Syst. Evol. Microbiol.">
        <title>The Global Catalogue of Microorganisms (GCM) 10K type strain sequencing project: providing services to taxonomists for standard genome sequencing and annotation.</title>
        <authorList>
            <consortium name="The Broad Institute Genomics Platform"/>
            <consortium name="The Broad Institute Genome Sequencing Center for Infectious Disease"/>
            <person name="Wu L."/>
            <person name="Ma J."/>
        </authorList>
    </citation>
    <scope>NUCLEOTIDE SEQUENCE [LARGE SCALE GENOMIC DNA]</scope>
    <source>
        <strain evidence="3">JCM 17250</strain>
    </source>
</reference>
<feature type="region of interest" description="Disordered" evidence="1">
    <location>
        <begin position="146"/>
        <end position="166"/>
    </location>
</feature>
<evidence type="ECO:0000313" key="2">
    <source>
        <dbReference type="EMBL" id="GAA4071489.1"/>
    </source>
</evidence>
<name>A0ABP7VPI3_9BACI</name>
<evidence type="ECO:0000313" key="3">
    <source>
        <dbReference type="Proteomes" id="UP001501734"/>
    </source>
</evidence>
<protein>
    <recommendedName>
        <fullName evidence="4">YqfQ-like protein</fullName>
    </recommendedName>
</protein>
<proteinExistence type="predicted"/>
<evidence type="ECO:0000256" key="1">
    <source>
        <dbReference type="SAM" id="MobiDB-lite"/>
    </source>
</evidence>
<sequence length="189" mass="21218">MKQMPAFFNPQFPIQQTRAMMPPWGGYQPIAQQAIQQTVTPGLTTNSSSSSGLLGLLKKLNPSGGSLFETLDKIQGFLKMSQSIAPKIQEYGPLIKNLPTMLALMKEFSDEEESEETDDNRLATEDDSTDELDRILALDVVEDKQLSAKEEQKQPNQTKQDKDQGNNLFKIETVSAYVKPKYDQPMLFI</sequence>
<feature type="compositionally biased region" description="Acidic residues" evidence="1">
    <location>
        <begin position="109"/>
        <end position="118"/>
    </location>
</feature>
<dbReference type="RefSeq" id="WP_344912084.1">
    <property type="nucleotide sequence ID" value="NZ_BAABDL010000085.1"/>
</dbReference>
<accession>A0ABP7VPI3</accession>
<dbReference type="Proteomes" id="UP001501734">
    <property type="component" value="Unassembled WGS sequence"/>
</dbReference>
<feature type="compositionally biased region" description="Basic and acidic residues" evidence="1">
    <location>
        <begin position="146"/>
        <end position="164"/>
    </location>
</feature>